<reference evidence="2" key="1">
    <citation type="journal article" date="2021" name="Proc. Natl. Acad. Sci. U.S.A.">
        <title>A Catalog of Tens of Thousands of Viruses from Human Metagenomes Reveals Hidden Associations with Chronic Diseases.</title>
        <authorList>
            <person name="Tisza M.J."/>
            <person name="Buck C.B."/>
        </authorList>
    </citation>
    <scope>NUCLEOTIDE SEQUENCE</scope>
    <source>
        <strain evidence="2">CtdHi7</strain>
    </source>
</reference>
<evidence type="ECO:0000313" key="2">
    <source>
        <dbReference type="EMBL" id="DAF88433.1"/>
    </source>
</evidence>
<feature type="region of interest" description="Disordered" evidence="1">
    <location>
        <begin position="98"/>
        <end position="119"/>
    </location>
</feature>
<dbReference type="EMBL" id="BK015985">
    <property type="protein sequence ID" value="DAF88433.1"/>
    <property type="molecule type" value="Genomic_DNA"/>
</dbReference>
<sequence length="119" mass="13655">MRKRMTTDNPQDNLETMLNYAYAKDKRVILRYGDGERNIDLCDYISRKAKQHCCGYAPTSEEVMDGACMELGCDCVLSELYAVATQAAELRERLKEYEDAEEMKQKNQQNAESLGGQRK</sequence>
<proteinExistence type="predicted"/>
<organism evidence="2">
    <name type="scientific">Siphoviridae sp. ctdHi7</name>
    <dbReference type="NCBI Taxonomy" id="2825577"/>
    <lineage>
        <taxon>Viruses</taxon>
        <taxon>Duplodnaviria</taxon>
        <taxon>Heunggongvirae</taxon>
        <taxon>Uroviricota</taxon>
        <taxon>Caudoviricetes</taxon>
    </lineage>
</organism>
<accession>A0A8S5U1U7</accession>
<name>A0A8S5U1U7_9CAUD</name>
<evidence type="ECO:0000256" key="1">
    <source>
        <dbReference type="SAM" id="MobiDB-lite"/>
    </source>
</evidence>
<protein>
    <submittedName>
        <fullName evidence="2">Uncharacterized protein</fullName>
    </submittedName>
</protein>